<dbReference type="AlphaFoldDB" id="A0A6S6U5Z8"/>
<reference evidence="1" key="1">
    <citation type="submission" date="2020-01" db="EMBL/GenBank/DDBJ databases">
        <authorList>
            <person name="Meier V. D."/>
            <person name="Meier V D."/>
        </authorList>
    </citation>
    <scope>NUCLEOTIDE SEQUENCE</scope>
    <source>
        <strain evidence="1">HLG_WM_MAG_02</strain>
    </source>
</reference>
<protein>
    <submittedName>
        <fullName evidence="1">General secretion pathway protein C</fullName>
    </submittedName>
</protein>
<organism evidence="1">
    <name type="scientific">uncultured Sulfurovum sp</name>
    <dbReference type="NCBI Taxonomy" id="269237"/>
    <lineage>
        <taxon>Bacteria</taxon>
        <taxon>Pseudomonadati</taxon>
        <taxon>Campylobacterota</taxon>
        <taxon>Epsilonproteobacteria</taxon>
        <taxon>Campylobacterales</taxon>
        <taxon>Sulfurovaceae</taxon>
        <taxon>Sulfurovum</taxon>
        <taxon>environmental samples</taxon>
    </lineage>
</organism>
<accession>A0A6S6U5Z8</accession>
<evidence type="ECO:0000313" key="1">
    <source>
        <dbReference type="EMBL" id="CAA6824183.1"/>
    </source>
</evidence>
<dbReference type="InterPro" id="IPR036034">
    <property type="entry name" value="PDZ_sf"/>
</dbReference>
<dbReference type="Gene3D" id="2.30.42.10">
    <property type="match status" value="1"/>
</dbReference>
<sequence length="88" mass="9849">MDKIWKDIGLAQYKENGKADGFKVNFIKGGSDIEKLGLKRGDILKAVNAEPLNLSSAMSFFNDINNLENLTLTVLRNGKSEDLEYEIQ</sequence>
<dbReference type="EMBL" id="CACVAZ010000174">
    <property type="protein sequence ID" value="CAA6824183.1"/>
    <property type="molecule type" value="Genomic_DNA"/>
</dbReference>
<name>A0A6S6U5Z8_9BACT</name>
<dbReference type="SUPFAM" id="SSF50156">
    <property type="entry name" value="PDZ domain-like"/>
    <property type="match status" value="1"/>
</dbReference>
<proteinExistence type="predicted"/>
<gene>
    <name evidence="1" type="ORF">HELGO_WM23177</name>
</gene>